<proteinExistence type="predicted"/>
<evidence type="ECO:0000313" key="3">
    <source>
        <dbReference type="Proteomes" id="UP001221757"/>
    </source>
</evidence>
<protein>
    <submittedName>
        <fullName evidence="2">Uncharacterized protein</fullName>
    </submittedName>
</protein>
<reference evidence="2" key="1">
    <citation type="submission" date="2023-03" db="EMBL/GenBank/DDBJ databases">
        <title>Massive genome expansion in bonnet fungi (Mycena s.s.) driven by repeated elements and novel gene families across ecological guilds.</title>
        <authorList>
            <consortium name="Lawrence Berkeley National Laboratory"/>
            <person name="Harder C.B."/>
            <person name="Miyauchi S."/>
            <person name="Viragh M."/>
            <person name="Kuo A."/>
            <person name="Thoen E."/>
            <person name="Andreopoulos B."/>
            <person name="Lu D."/>
            <person name="Skrede I."/>
            <person name="Drula E."/>
            <person name="Henrissat B."/>
            <person name="Morin E."/>
            <person name="Kohler A."/>
            <person name="Barry K."/>
            <person name="LaButti K."/>
            <person name="Morin E."/>
            <person name="Salamov A."/>
            <person name="Lipzen A."/>
            <person name="Mereny Z."/>
            <person name="Hegedus B."/>
            <person name="Baldrian P."/>
            <person name="Stursova M."/>
            <person name="Weitz H."/>
            <person name="Taylor A."/>
            <person name="Grigoriev I.V."/>
            <person name="Nagy L.G."/>
            <person name="Martin F."/>
            <person name="Kauserud H."/>
        </authorList>
    </citation>
    <scope>NUCLEOTIDE SEQUENCE</scope>
    <source>
        <strain evidence="2">CBHHK067</strain>
    </source>
</reference>
<organism evidence="2 3">
    <name type="scientific">Mycena rosella</name>
    <name type="common">Pink bonnet</name>
    <name type="synonym">Agaricus rosellus</name>
    <dbReference type="NCBI Taxonomy" id="1033263"/>
    <lineage>
        <taxon>Eukaryota</taxon>
        <taxon>Fungi</taxon>
        <taxon>Dikarya</taxon>
        <taxon>Basidiomycota</taxon>
        <taxon>Agaricomycotina</taxon>
        <taxon>Agaricomycetes</taxon>
        <taxon>Agaricomycetidae</taxon>
        <taxon>Agaricales</taxon>
        <taxon>Marasmiineae</taxon>
        <taxon>Mycenaceae</taxon>
        <taxon>Mycena</taxon>
    </lineage>
</organism>
<evidence type="ECO:0000313" key="2">
    <source>
        <dbReference type="EMBL" id="KAJ7691148.1"/>
    </source>
</evidence>
<name>A0AAD7DGG8_MYCRO</name>
<feature type="region of interest" description="Disordered" evidence="1">
    <location>
        <begin position="189"/>
        <end position="214"/>
    </location>
</feature>
<dbReference type="EMBL" id="JARKIE010000060">
    <property type="protein sequence ID" value="KAJ7691148.1"/>
    <property type="molecule type" value="Genomic_DNA"/>
</dbReference>
<keyword evidence="3" id="KW-1185">Reference proteome</keyword>
<dbReference type="Proteomes" id="UP001221757">
    <property type="component" value="Unassembled WGS sequence"/>
</dbReference>
<gene>
    <name evidence="2" type="ORF">B0H17DRAFT_1133920</name>
</gene>
<comment type="caution">
    <text evidence="2">The sequence shown here is derived from an EMBL/GenBank/DDBJ whole genome shotgun (WGS) entry which is preliminary data.</text>
</comment>
<sequence>MPRLSSRQRRVRDMLKTFLDHHTTRLKSMLRRKKKSKCNFARAGLTPQESEELTLLASSMPSTTPAVDTLDSVDGRDGGLGRDRFWDRFWIDSAEFLLRSSNIDSGRFWIKADSRTILDPESTSESISESNENRSALTALTSPIPSSLSRHMLPNNAVISLSTGIQSRKMKLAVVILWAQEEWAKRECGGAKPRVRQPKHDQRIYAADKPAHAS</sequence>
<accession>A0AAD7DGG8</accession>
<dbReference type="AlphaFoldDB" id="A0AAD7DGG8"/>
<evidence type="ECO:0000256" key="1">
    <source>
        <dbReference type="SAM" id="MobiDB-lite"/>
    </source>
</evidence>